<protein>
    <recommendedName>
        <fullName evidence="3">Lipoprotein</fullName>
    </recommendedName>
</protein>
<keyword evidence="2" id="KW-1185">Reference proteome</keyword>
<dbReference type="RefSeq" id="WP_254575900.1">
    <property type="nucleotide sequence ID" value="NZ_CP100595.1"/>
</dbReference>
<evidence type="ECO:0000313" key="2">
    <source>
        <dbReference type="Proteomes" id="UP001060012"/>
    </source>
</evidence>
<accession>A0ABY5E0I7</accession>
<dbReference type="Pfam" id="PF20487">
    <property type="entry name" value="DUF6726"/>
    <property type="match status" value="1"/>
</dbReference>
<proteinExistence type="predicted"/>
<evidence type="ECO:0008006" key="3">
    <source>
        <dbReference type="Google" id="ProtNLM"/>
    </source>
</evidence>
<reference evidence="1" key="1">
    <citation type="submission" date="2022-07" db="EMBL/GenBank/DDBJ databases">
        <title>Arcobacter roscoffensis sp. nov., a marine bacterium isolated from coastal seawater collected from Roscoff, France.</title>
        <authorList>
            <person name="Pascual J."/>
            <person name="Lepeaux C."/>
            <person name="Methner A."/>
            <person name="Overmann J."/>
        </authorList>
    </citation>
    <scope>NUCLEOTIDE SEQUENCE</scope>
    <source>
        <strain evidence="1">ARW1-2F2</strain>
    </source>
</reference>
<gene>
    <name evidence="1" type="ORF">NJU99_10650</name>
</gene>
<evidence type="ECO:0000313" key="1">
    <source>
        <dbReference type="EMBL" id="UTJ05719.1"/>
    </source>
</evidence>
<name>A0ABY5E0I7_9BACT</name>
<sequence length="63" mass="6550">MKNLILKTTFLLFIVLNFQGCIVGTVAAAPFKIVGAAVNVVTPDIVGDTISATGDVVDTVIPF</sequence>
<dbReference type="Proteomes" id="UP001060012">
    <property type="component" value="Chromosome"/>
</dbReference>
<organism evidence="1 2">
    <name type="scientific">Arcobacter roscoffensis</name>
    <dbReference type="NCBI Taxonomy" id="2961520"/>
    <lineage>
        <taxon>Bacteria</taxon>
        <taxon>Pseudomonadati</taxon>
        <taxon>Campylobacterota</taxon>
        <taxon>Epsilonproteobacteria</taxon>
        <taxon>Campylobacterales</taxon>
        <taxon>Arcobacteraceae</taxon>
        <taxon>Arcobacter</taxon>
    </lineage>
</organism>
<dbReference type="InterPro" id="IPR046613">
    <property type="entry name" value="DUF6726"/>
</dbReference>
<dbReference type="EMBL" id="CP100595">
    <property type="protein sequence ID" value="UTJ05719.1"/>
    <property type="molecule type" value="Genomic_DNA"/>
</dbReference>